<protein>
    <submittedName>
        <fullName evidence="11">Cubilin</fullName>
    </submittedName>
</protein>
<keyword evidence="1 7" id="KW-0245">EGF-like domain</keyword>
<feature type="domain" description="CUB" evidence="8">
    <location>
        <begin position="1819"/>
        <end position="1928"/>
    </location>
</feature>
<keyword evidence="5" id="KW-0325">Glycoprotein</keyword>
<dbReference type="InterPro" id="IPR018097">
    <property type="entry name" value="EGF_Ca-bd_CS"/>
</dbReference>
<reference evidence="10" key="1">
    <citation type="journal article" date="2013" name="Genetics">
        <title>The draft genome and transcriptome of Panagrellus redivivus are shaped by the harsh demands of a free-living lifestyle.</title>
        <authorList>
            <person name="Srinivasan J."/>
            <person name="Dillman A.R."/>
            <person name="Macchietto M.G."/>
            <person name="Heikkinen L."/>
            <person name="Lakso M."/>
            <person name="Fracchia K.M."/>
            <person name="Antoshechkin I."/>
            <person name="Mortazavi A."/>
            <person name="Wong G."/>
            <person name="Sternberg P.W."/>
        </authorList>
    </citation>
    <scope>NUCLEOTIDE SEQUENCE [LARGE SCALE GENOMIC DNA]</scope>
    <source>
        <strain evidence="10">MT8872</strain>
    </source>
</reference>
<feature type="domain" description="EGF-like" evidence="9">
    <location>
        <begin position="65"/>
        <end position="108"/>
    </location>
</feature>
<evidence type="ECO:0000256" key="1">
    <source>
        <dbReference type="ARBA" id="ARBA00022536"/>
    </source>
</evidence>
<dbReference type="InterPro" id="IPR009030">
    <property type="entry name" value="Growth_fac_rcpt_cys_sf"/>
</dbReference>
<dbReference type="Gene3D" id="2.60.120.290">
    <property type="entry name" value="Spermadhesin, CUB domain"/>
    <property type="match status" value="21"/>
</dbReference>
<feature type="disulfide bond" evidence="7">
    <location>
        <begin position="53"/>
        <end position="62"/>
    </location>
</feature>
<dbReference type="InterPro" id="IPR000152">
    <property type="entry name" value="EGF-type_Asp/Asn_hydroxyl_site"/>
</dbReference>
<dbReference type="PROSITE" id="PS00022">
    <property type="entry name" value="EGF_1"/>
    <property type="match status" value="4"/>
</dbReference>
<dbReference type="PROSITE" id="PS50026">
    <property type="entry name" value="EGF_3"/>
    <property type="match status" value="5"/>
</dbReference>
<keyword evidence="10" id="KW-1185">Reference proteome</keyword>
<accession>A0A7E4UNF5</accession>
<dbReference type="Gene3D" id="2.10.25.10">
    <property type="entry name" value="Laminin"/>
    <property type="match status" value="6"/>
</dbReference>
<dbReference type="SUPFAM" id="SSF49854">
    <property type="entry name" value="Spermadhesin, CUB domain"/>
    <property type="match status" value="22"/>
</dbReference>
<feature type="disulfide bond" evidence="6">
    <location>
        <begin position="3076"/>
        <end position="3103"/>
    </location>
</feature>
<evidence type="ECO:0000313" key="10">
    <source>
        <dbReference type="Proteomes" id="UP000492821"/>
    </source>
</evidence>
<feature type="domain" description="CUB" evidence="8">
    <location>
        <begin position="2183"/>
        <end position="2297"/>
    </location>
</feature>
<keyword evidence="2" id="KW-0732">Signal</keyword>
<dbReference type="PANTHER" id="PTHR24251">
    <property type="entry name" value="OVOCHYMASE-RELATED"/>
    <property type="match status" value="1"/>
</dbReference>
<feature type="domain" description="CUB" evidence="8">
    <location>
        <begin position="3482"/>
        <end position="3613"/>
    </location>
</feature>
<evidence type="ECO:0000256" key="6">
    <source>
        <dbReference type="PROSITE-ProRule" id="PRU00059"/>
    </source>
</evidence>
<feature type="domain" description="CUB" evidence="8">
    <location>
        <begin position="2423"/>
        <end position="2555"/>
    </location>
</feature>
<name>A0A7E4UNF5_PANRE</name>
<feature type="domain" description="CUB" evidence="8">
    <location>
        <begin position="783"/>
        <end position="911"/>
    </location>
</feature>
<feature type="domain" description="EGF-like" evidence="9">
    <location>
        <begin position="296"/>
        <end position="337"/>
    </location>
</feature>
<comment type="caution">
    <text evidence="7">Lacks conserved residue(s) required for the propagation of feature annotation.</text>
</comment>
<feature type="domain" description="CUB" evidence="8">
    <location>
        <begin position="2559"/>
        <end position="2618"/>
    </location>
</feature>
<dbReference type="PROSITE" id="PS01180">
    <property type="entry name" value="CUB"/>
    <property type="match status" value="22"/>
</dbReference>
<evidence type="ECO:0000256" key="5">
    <source>
        <dbReference type="ARBA" id="ARBA00023180"/>
    </source>
</evidence>
<proteinExistence type="predicted"/>
<dbReference type="GO" id="GO:0005509">
    <property type="term" value="F:calcium ion binding"/>
    <property type="evidence" value="ECO:0007669"/>
    <property type="project" value="InterPro"/>
</dbReference>
<feature type="domain" description="CUB" evidence="8">
    <location>
        <begin position="2060"/>
        <end position="2182"/>
    </location>
</feature>
<organism evidence="10 11">
    <name type="scientific">Panagrellus redivivus</name>
    <name type="common">Microworm</name>
    <dbReference type="NCBI Taxonomy" id="6233"/>
    <lineage>
        <taxon>Eukaryota</taxon>
        <taxon>Metazoa</taxon>
        <taxon>Ecdysozoa</taxon>
        <taxon>Nematoda</taxon>
        <taxon>Chromadorea</taxon>
        <taxon>Rhabditida</taxon>
        <taxon>Tylenchina</taxon>
        <taxon>Panagrolaimomorpha</taxon>
        <taxon>Panagrolaimoidea</taxon>
        <taxon>Panagrolaimidae</taxon>
        <taxon>Panagrellus</taxon>
    </lineage>
</organism>
<dbReference type="InterPro" id="IPR049883">
    <property type="entry name" value="NOTCH1_EGF-like"/>
</dbReference>
<feature type="domain" description="CUB" evidence="8">
    <location>
        <begin position="3076"/>
        <end position="3213"/>
    </location>
</feature>
<dbReference type="SMART" id="SM00181">
    <property type="entry name" value="EGF"/>
    <property type="match status" value="8"/>
</dbReference>
<feature type="disulfide bond" evidence="7">
    <location>
        <begin position="373"/>
        <end position="382"/>
    </location>
</feature>
<keyword evidence="3" id="KW-0677">Repeat</keyword>
<feature type="domain" description="CUB" evidence="8">
    <location>
        <begin position="389"/>
        <end position="509"/>
    </location>
</feature>
<dbReference type="CDD" id="cd00054">
    <property type="entry name" value="EGF_CA"/>
    <property type="match status" value="3"/>
</dbReference>
<evidence type="ECO:0000256" key="4">
    <source>
        <dbReference type="ARBA" id="ARBA00023157"/>
    </source>
</evidence>
<dbReference type="SMART" id="SM00179">
    <property type="entry name" value="EGF_CA"/>
    <property type="match status" value="5"/>
</dbReference>
<feature type="domain" description="CUB" evidence="8">
    <location>
        <begin position="1543"/>
        <end position="1698"/>
    </location>
</feature>
<dbReference type="InterPro" id="IPR000859">
    <property type="entry name" value="CUB_dom"/>
</dbReference>
<dbReference type="SMART" id="SM00042">
    <property type="entry name" value="CUB"/>
    <property type="match status" value="21"/>
</dbReference>
<dbReference type="InterPro" id="IPR001881">
    <property type="entry name" value="EGF-like_Ca-bd_dom"/>
</dbReference>
<evidence type="ECO:0000259" key="9">
    <source>
        <dbReference type="PROSITE" id="PS50026"/>
    </source>
</evidence>
<dbReference type="Proteomes" id="UP000492821">
    <property type="component" value="Unassembled WGS sequence"/>
</dbReference>
<dbReference type="SUPFAM" id="SSF57196">
    <property type="entry name" value="EGF/Laminin"/>
    <property type="match status" value="1"/>
</dbReference>
<dbReference type="PROSITE" id="PS01186">
    <property type="entry name" value="EGF_2"/>
    <property type="match status" value="3"/>
</dbReference>
<reference evidence="11" key="2">
    <citation type="submission" date="2020-10" db="UniProtKB">
        <authorList>
            <consortium name="WormBaseParasite"/>
        </authorList>
    </citation>
    <scope>IDENTIFICATION</scope>
</reference>
<dbReference type="FunFam" id="2.60.120.290:FF:000005">
    <property type="entry name" value="Procollagen C-endopeptidase enhancer 1"/>
    <property type="match status" value="2"/>
</dbReference>
<feature type="domain" description="CUB" evidence="8">
    <location>
        <begin position="3355"/>
        <end position="3478"/>
    </location>
</feature>
<dbReference type="FunFam" id="2.10.25.10:FF:000038">
    <property type="entry name" value="Fibrillin 2"/>
    <property type="match status" value="1"/>
</dbReference>
<feature type="disulfide bond" evidence="7">
    <location>
        <begin position="327"/>
        <end position="336"/>
    </location>
</feature>
<feature type="domain" description="EGF-like" evidence="9">
    <location>
        <begin position="161"/>
        <end position="200"/>
    </location>
</feature>
<feature type="domain" description="CUB" evidence="8">
    <location>
        <begin position="3215"/>
        <end position="3348"/>
    </location>
</feature>
<keyword evidence="4 7" id="KW-1015">Disulfide bond</keyword>
<dbReference type="InterPro" id="IPR035914">
    <property type="entry name" value="Sperma_CUB_dom_sf"/>
</dbReference>
<feature type="domain" description="CUB" evidence="8">
    <location>
        <begin position="649"/>
        <end position="782"/>
    </location>
</feature>
<feature type="domain" description="CUB" evidence="8">
    <location>
        <begin position="1040"/>
        <end position="1148"/>
    </location>
</feature>
<evidence type="ECO:0000259" key="8">
    <source>
        <dbReference type="PROSITE" id="PS01180"/>
    </source>
</evidence>
<feature type="domain" description="CUB" evidence="8">
    <location>
        <begin position="915"/>
        <end position="1034"/>
    </location>
</feature>
<dbReference type="PROSITE" id="PS01187">
    <property type="entry name" value="EGF_CA"/>
    <property type="match status" value="2"/>
</dbReference>
<feature type="domain" description="EGF-like" evidence="9">
    <location>
        <begin position="338"/>
        <end position="383"/>
    </location>
</feature>
<dbReference type="FunFam" id="2.60.120.290:FF:000013">
    <property type="entry name" value="Membrane frizzled-related protein"/>
    <property type="match status" value="1"/>
</dbReference>
<sequence>MKRPPVSKQNFGISALSHIQNFTKLIIQNECLNQPCENGGTCIDLIAKFQCLCPAHFNGKKCENRIDECALYSLSDIGCKNNGTCTNNGALPGIKCHCPTGFYGTHCQLRSSSCDLNLDLCGEHGHCLPIPGEDSSGVSYKCLCEFGYVSDNDPENPTCVDIDECAMSPCYPGAGCVNTPGGFRCTSCPAGMQGNGIQCTDFDECASEFTNDCSKSPKVECLNNFGGYTCGPCPRGYKGDGKKCEIASSGCDESLCNENANCTDAGAFVVTCVCKEGYTGDGIGMYGCNKLNATYAGEYCNPAFCNERGECEETNSFDYGTVRTCRCNAGFIGDHCEHSDVCVGKTCSYRGTCKTGLDRDPESLIIRLPVCDCDEGFYGDNCELEETGCGFHTHNDTGAIEFNGRDLVKRVACQWTIQLLDSRKIIQFKFENYTTTSFLHRFSKGCNTAFGNISVYDGLSTDRPLIGTFCQDVQTVGVPFYTSGSAAKLLFDSNEALINSYFRISWNASSPRCGGRFTGSTGTISYSDIHDEDVCVWYISVPPQYHLELSVTSLTMGTGAVVNCSINSLEVFDHQSASEPLRIMELCETITKPRIIRTTVPYATIYFKTDRRIVDPNLSTVSCDSEEPNSWCGVGFTIKYRVIELEAGCGGEFRPDSKGQMSGYITSPHYPHSYFPNLNCLWRLDAAIENSTDLSIAESARKVRIEFIDFDVQTNVQKLDFMGRSQSLESCMGDHVRLLPKGGIFCNVRPPSGIYSNHHFELGFRSDEFGTGRGFKLKYESICEMDFTEKNGTIQSPNYPAPSKDPFKCTYRIIATKKEAIRVTFRDIGLRASISTCFYNKKAQAASQDYIEFSGGHASSEQINKRYVCARYPFVAPIGQIVTSANVPLSITYSTSGNDENYGFSFDYEIYDVGCGAFFFTSTGTLTSPGYPERYPSHMYCIYEVVSGSGNQVRLDFDVFDVENVAHNEGCGFDNVRVFDSFYTDDDNHGELLGQFCGMSIPPPLISSSNKMAVVFMSDRSVNGVGFSAKYRVVKADTDCDRTFAAESGVIEYNGTQYPRNTKCDYIIALPRMHRISLSFENISMACHAGAITVKNGMSATSPDFPGFDKLCDRPNPVKIITQGNRAFIRVTTTSPTTTFFRLRYEIFSAGCGGRVFGVSGYFSAPQYPDKDSRSLDCSWTVSVAEGNRVKLTFPFIDDLASGTQRGECTTFSANYLEVIDDSENKNNLLRRYCVKETSTAAVLADSNRLNVRYVQHGGSYQGSLFGFLGHFTTDCEDITHTAPHGTIQTPNYGTSDTNPVNCKYTIRTSPGSRIRLIFHRFNVGYSCSFTYLRIPKSQVANVTYTLDQPSPYLDYEAPNVHSFCHNSVPAEIVSTNNVLELSFKGTPEDYFWLSYSTIGCGELIYTNNTLVAVAQSDFTANSTVRECAWTVKAPVGYVIRFKIDYAYFMDNPEAGSKCDDIVNPKSEENDGIAFYSGTSNASGVPQKILCHTLTNESYLSHTNELHMRMRLSMKNIQHSARGYVLRGGIYFEKYNMSDDARCGGVVEVSPTNRVTITSPGYPKPYDNGIKCIWEFRTPEGSMLQFNLKEFTNPSGDKRQVYALMYPANDAITNCSVSMSYLEGGLSFYRGSYNQSANYFYNKNMIFRVCNGLSQPYAIDPTTDKAVVIFQGSNQPRVTESGDDKKSHGGFVLEAWATCGGKLVAEQKPKTFMIEHDGENGSINECEYAFARNADNEDEGDTLYIRGEHLHSSNAINSLANSFMISCGTEVEETAFSDSHIINEARDWGTCNDKLLLRTKLMPGSGRYLITYGLENTFCGGTFKGGAHVVKYDVDPNHEADCEWVFVSPGGAFTSVTAEFPLLPESEFCQENYIEVKLSNETKPRPRVCGAAEVATFESVNVTVRLRYRPDKDNMPEEPQWKLTLASHLLATNTPPVGFLESSGAAQTIQWELVAPENTTFVKVAFDEYNIPPNSGIKLELRGECPNMDACFNNIEGFWSTDSPPKIYWIPSGHVKFAYSSAVKLPFRPFLARWEGVTASEFSKHMSKAKADETLEEYNCGEELTADFDVQTLTNPVNIYGKYDNEQRCRWPIKNANPFASLNIQIKKLDFEYSTSCNYDYLQIEKSVGMTSNNRYAEDATKYCHAIKDKPINITMFKDTTVAMITDRSRSATGFELDYWLGCTSYTFIDIVKSPYEGVLTSPGWPNGYRKNESCSWSIILGSRRAMNVTVELDLEGTDGQCTGDYIDITKSVYEVGKQRCGTKTFDFVAETGRIFVNFASDNSVYGKGFKLTMKEIINDCSSSHLTVDEHNSIKVLTPPGFPGLDNSLDCNYVITAPTGHRIKFTVDPMSFSMQNSDDNACTDDYLEIRDGPSEHAPLIGLYCRADPPSTIFSTGSSLFVRVTTDSMTPSHGFNATYELATCGGSVVLLPGQNSTITSPNYPMPYPFKSDCGWTIKAPLGHFVQANVERMNIKYSVNCTDEYVALRERNETGDYIMEPSCSAIGSRTPEGYQSTENVMYLEFKTNTTNRDSQHTSNALFCPQSICGFEVEVASTRYECGGDINDDEGTITLPGYPNPIIEIKCTWNFNAGIGNVYVLSFKFDDDADGFYYKRLSRRCFPSISFSDNIPRGYLIGGRMDYHFCLNLTNYVTESDLLRLTYTPYSKSIFDSFNINVNASMVNLPWSIEYKKIPGNQRDANCNRYITENLDWKFNVTDMDEAKSFCHLRIKRPFDGTTVVEFRNISRRLEALITTCEYGNHVQLKSMNESPWEIDETVCNVTGHQNVSTHYYPNKELDFLAFVRVIPFDDFDFDLSIRFYPCGGTIDPDEAQSGVITSPNFDSGNVYDKNMNCLWYLKAPEGQIIETEIDFMDIEYQVECKNDVLIVAEGQGLHSVIHRYCNSVEAPLPERFRKIRSHSRELTLLWHSDSNVQRKGFNLTYSFVSNNENGCGFTAHAGRGLITTPNYPKDYPSNANCIWDIIVPYGYHVKLEFEDFDVQLSRNCDKDFVILSQEYQSRALAPLGDYYFYFEHEDKQPTVCGNEVPKPFVAESNRIRLNFTTDASTSGRGFKAKWSTQCGSVMALTHGVITSPHYPLGYPNENLNCEYLIYPQLPNSAVPIITLKILDIDLAEYNIWGNEVIPADECRGDYLEIIDVNAHNKSLMKLCSHHLHNVTELPPISVHGGIGVRFAANKTRFESSKFKKSRGFKLSYALADCGGEIRLDGNSDRLTSVISSPGYPLPYHGNLDCVWNVTATEGRIIQAKFTAISIETSATDTNCPYDYVEMYNGIVRDFPTNYRGDTNDTRRIGRYCGASAPKDFIVTNGQNLTVRFRSDHSKSLGGFKLIVAATLGPMAGCGGDLIASSDWKTLTPPLDRQGKYFNSLRCLWTIKAEKKKLIEFRVNQLNVESRRRYGSNNTGCYDFIAIYDGPRATSSLLLPPTCSMADFPLTIQSSSRTANFYFESDTADSFDGFNVTYHSVDPDCGGWMTAIQDPRSVSYESDRGLTRTNLKNKRCRWFFFSKNKQPVVLEFKQFNFPSTDATCPFEFLEIRDIGIAENCEHPACNRVDRPRDVLRYCGTDKPARFVSQSTVVEITTSVLTTSQYSGKFALDYMILDNCNRTITIPDADSHFASGRITSPNYPNRYDDNSTCTTVLSGPADYRFLLVFKDFQIERGTGYRMRGSYGYGNHRGYGGFGGIRNSRWRDRGDMYEGLRYVSPNLGLYDGTSCTYDSVRITLDGSNPDEGNTTKRYYEFCGHRVPPTLLTEQSQMRIIMKSDDSMAGTGFDASYYMVRPAKLGDNVFYDFHTIYEKSGAIAPIGWPNNLSSNTIQRWKVAPPAGLECSFKVTELKLADEDGIGECNNTLRYAVQKADDKSATIPWQLLPCKESELSTMGEDGLIQKTKASVAYFELRTGEAKIPSYFRGFRIEWSCENYSEDVI</sequence>
<evidence type="ECO:0000313" key="11">
    <source>
        <dbReference type="WBParaSite" id="Pan_g10866.t1"/>
    </source>
</evidence>
<dbReference type="PROSITE" id="PS00010">
    <property type="entry name" value="ASX_HYDROXYL"/>
    <property type="match status" value="1"/>
</dbReference>
<dbReference type="SUPFAM" id="SSF57184">
    <property type="entry name" value="Growth factor receptor domain"/>
    <property type="match status" value="1"/>
</dbReference>
<feature type="domain" description="CUB" evidence="8">
    <location>
        <begin position="513"/>
        <end position="643"/>
    </location>
</feature>
<dbReference type="FunFam" id="2.10.25.10:FF:000327">
    <property type="entry name" value="neurogenic locus notch homolog protein 4"/>
    <property type="match status" value="1"/>
</dbReference>
<feature type="domain" description="CUB" evidence="8">
    <location>
        <begin position="2820"/>
        <end position="2942"/>
    </location>
</feature>
<evidence type="ECO:0000256" key="7">
    <source>
        <dbReference type="PROSITE-ProRule" id="PRU00076"/>
    </source>
</evidence>
<dbReference type="InterPro" id="IPR000742">
    <property type="entry name" value="EGF"/>
</dbReference>
<dbReference type="Pfam" id="PF00431">
    <property type="entry name" value="CUB"/>
    <property type="match status" value="18"/>
</dbReference>
<evidence type="ECO:0000256" key="2">
    <source>
        <dbReference type="ARBA" id="ARBA00022729"/>
    </source>
</evidence>
<dbReference type="Pfam" id="PF00008">
    <property type="entry name" value="EGF"/>
    <property type="match status" value="1"/>
</dbReference>
<dbReference type="Pfam" id="PF07645">
    <property type="entry name" value="EGF_CA"/>
    <property type="match status" value="2"/>
</dbReference>
<feature type="disulfide bond" evidence="6">
    <location>
        <begin position="1276"/>
        <end position="1303"/>
    </location>
</feature>
<feature type="domain" description="EGF-like" evidence="9">
    <location>
        <begin position="27"/>
        <end position="63"/>
    </location>
</feature>
<dbReference type="CDD" id="cd00041">
    <property type="entry name" value="CUB"/>
    <property type="match status" value="18"/>
</dbReference>
<feature type="domain" description="CUB" evidence="8">
    <location>
        <begin position="2949"/>
        <end position="3075"/>
    </location>
</feature>
<feature type="domain" description="CUB" evidence="8">
    <location>
        <begin position="1152"/>
        <end position="1275"/>
    </location>
</feature>
<feature type="domain" description="CUB" evidence="8">
    <location>
        <begin position="3616"/>
        <end position="3790"/>
    </location>
</feature>
<feature type="domain" description="CUB" evidence="8">
    <location>
        <begin position="1276"/>
        <end position="1399"/>
    </location>
</feature>
<evidence type="ECO:0000256" key="3">
    <source>
        <dbReference type="ARBA" id="ARBA00022737"/>
    </source>
</evidence>
<feature type="disulfide bond" evidence="7">
    <location>
        <begin position="98"/>
        <end position="107"/>
    </location>
</feature>
<feature type="domain" description="CUB" evidence="8">
    <location>
        <begin position="2301"/>
        <end position="2421"/>
    </location>
</feature>
<feature type="disulfide bond" evidence="7">
    <location>
        <begin position="79"/>
        <end position="96"/>
    </location>
</feature>
<dbReference type="WBParaSite" id="Pan_g10866.t1">
    <property type="protein sequence ID" value="Pan_g10866.t1"/>
    <property type="gene ID" value="Pan_g10866"/>
</dbReference>